<dbReference type="PANTHER" id="PTHR47706">
    <property type="entry name" value="NMRA-LIKE FAMILY PROTEIN"/>
    <property type="match status" value="1"/>
</dbReference>
<dbReference type="Pfam" id="PF05368">
    <property type="entry name" value="NmrA"/>
    <property type="match status" value="1"/>
</dbReference>
<dbReference type="SUPFAM" id="SSF51735">
    <property type="entry name" value="NAD(P)-binding Rossmann-fold domains"/>
    <property type="match status" value="1"/>
</dbReference>
<dbReference type="InterPro" id="IPR045312">
    <property type="entry name" value="PCBER-like"/>
</dbReference>
<feature type="domain" description="NmrA-like" evidence="3">
    <location>
        <begin position="6"/>
        <end position="232"/>
    </location>
</feature>
<evidence type="ECO:0000313" key="5">
    <source>
        <dbReference type="Proteomes" id="UP001143548"/>
    </source>
</evidence>
<gene>
    <name evidence="4" type="ORF">AbraCBS73388_009020</name>
</gene>
<sequence>MASPLKNVVIVGASGNLGTHVLQAILSTPTFNITILTRAASTNTFPTGLSVIKSDYSHTSLVSAFKNQDAVISIIGNAGFSEQPKLIDAAIEAGVKRFIPSEFGNNTADERVRALAPLLEGKKAIVEYLKEREERLSWTAVITGPFFDWGLKSGFLGFNLQSHEATIYDDGSIPFSVSTLAQIGRSLVAILQNPEVTANQYVYVESFTVTQKQVLGALEKATGQDWKVTDVELKPLIEESAERFKGGDFSAVRILLVAAGLARFPDGPYGAWEKVDGGSWNQRLGIEKENLDEVVGGLVNLN</sequence>
<proteinExistence type="predicted"/>
<evidence type="ECO:0000259" key="3">
    <source>
        <dbReference type="Pfam" id="PF05368"/>
    </source>
</evidence>
<organism evidence="4 5">
    <name type="scientific">Aspergillus brasiliensis</name>
    <dbReference type="NCBI Taxonomy" id="319629"/>
    <lineage>
        <taxon>Eukaryota</taxon>
        <taxon>Fungi</taxon>
        <taxon>Dikarya</taxon>
        <taxon>Ascomycota</taxon>
        <taxon>Pezizomycotina</taxon>
        <taxon>Eurotiomycetes</taxon>
        <taxon>Eurotiomycetidae</taxon>
        <taxon>Eurotiales</taxon>
        <taxon>Aspergillaceae</taxon>
        <taxon>Aspergillus</taxon>
        <taxon>Aspergillus subgen. Circumdati</taxon>
    </lineage>
</organism>
<protein>
    <recommendedName>
        <fullName evidence="3">NmrA-like domain-containing protein</fullName>
    </recommendedName>
</protein>
<dbReference type="GO" id="GO:0016491">
    <property type="term" value="F:oxidoreductase activity"/>
    <property type="evidence" value="ECO:0007669"/>
    <property type="project" value="UniProtKB-KW"/>
</dbReference>
<dbReference type="InterPro" id="IPR051609">
    <property type="entry name" value="NmrA/Isoflavone_reductase-like"/>
</dbReference>
<evidence type="ECO:0000256" key="2">
    <source>
        <dbReference type="ARBA" id="ARBA00023002"/>
    </source>
</evidence>
<comment type="caution">
    <text evidence="4">The sequence shown here is derived from an EMBL/GenBank/DDBJ whole genome shotgun (WGS) entry which is preliminary data.</text>
</comment>
<dbReference type="PANTHER" id="PTHR47706:SF10">
    <property type="entry name" value="NMRA-LIKE DOMAIN-CONTAINING PROTEIN"/>
    <property type="match status" value="1"/>
</dbReference>
<accession>A0A9W5YS19</accession>
<dbReference type="InterPro" id="IPR036291">
    <property type="entry name" value="NAD(P)-bd_dom_sf"/>
</dbReference>
<dbReference type="CDD" id="cd05259">
    <property type="entry name" value="PCBER_SDR_a"/>
    <property type="match status" value="1"/>
</dbReference>
<dbReference type="AlphaFoldDB" id="A0A9W5YS19"/>
<dbReference type="Proteomes" id="UP001143548">
    <property type="component" value="Unassembled WGS sequence"/>
</dbReference>
<evidence type="ECO:0000313" key="4">
    <source>
        <dbReference type="EMBL" id="GKZ22840.1"/>
    </source>
</evidence>
<name>A0A9W5YS19_9EURO</name>
<keyword evidence="1" id="KW-0521">NADP</keyword>
<reference evidence="4" key="1">
    <citation type="submission" date="2022-07" db="EMBL/GenBank/DDBJ databases">
        <title>Taxonomy of Aspergillus series Nigri: significant species reduction supported by multi-species coalescent approaches.</title>
        <authorList>
            <person name="Bian C."/>
            <person name="Kusuya Y."/>
            <person name="Sklenar F."/>
            <person name="D'hooge E."/>
            <person name="Yaguchi T."/>
            <person name="Takahashi H."/>
            <person name="Hubka V."/>
        </authorList>
    </citation>
    <scope>NUCLEOTIDE SEQUENCE</scope>
    <source>
        <strain evidence="4">CBS 733.88</strain>
    </source>
</reference>
<evidence type="ECO:0000256" key="1">
    <source>
        <dbReference type="ARBA" id="ARBA00022857"/>
    </source>
</evidence>
<dbReference type="EMBL" id="BROQ01000058">
    <property type="protein sequence ID" value="GKZ22840.1"/>
    <property type="molecule type" value="Genomic_DNA"/>
</dbReference>
<keyword evidence="2" id="KW-0560">Oxidoreductase</keyword>
<dbReference type="Gene3D" id="3.90.25.10">
    <property type="entry name" value="UDP-galactose 4-epimerase, domain 1"/>
    <property type="match status" value="1"/>
</dbReference>
<dbReference type="Gene3D" id="3.40.50.720">
    <property type="entry name" value="NAD(P)-binding Rossmann-like Domain"/>
    <property type="match status" value="1"/>
</dbReference>
<dbReference type="InterPro" id="IPR008030">
    <property type="entry name" value="NmrA-like"/>
</dbReference>